<gene>
    <name evidence="1" type="ORF">BCL67_109105</name>
</gene>
<evidence type="ECO:0000313" key="2">
    <source>
        <dbReference type="Proteomes" id="UP000238217"/>
    </source>
</evidence>
<name>A0A2T0YJ01_9MICC</name>
<protein>
    <submittedName>
        <fullName evidence="1">Uncharacterized protein</fullName>
    </submittedName>
</protein>
<reference evidence="1 2" key="1">
    <citation type="submission" date="2018-03" db="EMBL/GenBank/DDBJ databases">
        <title>Comparative analysis of microorganisms from saline springs in Andes Mountain Range, Colombia.</title>
        <authorList>
            <person name="Rubin E."/>
        </authorList>
    </citation>
    <scope>NUCLEOTIDE SEQUENCE [LARGE SCALE GENOMIC DNA]</scope>
    <source>
        <strain evidence="1 2">CG 35</strain>
    </source>
</reference>
<accession>A0A2T0YJ01</accession>
<dbReference type="Proteomes" id="UP000238217">
    <property type="component" value="Unassembled WGS sequence"/>
</dbReference>
<dbReference type="EMBL" id="PVTY01000009">
    <property type="protein sequence ID" value="PRZ15184.1"/>
    <property type="molecule type" value="Genomic_DNA"/>
</dbReference>
<proteinExistence type="predicted"/>
<sequence>MSTPRAITLDPKRDWMHDAHTAIDALVVRYHRTGQTFTAEDLRGMVGKPEHCNWIGSAFRAACNRGSITQEGYTLSHTKSRRGGVIRVWKAATP</sequence>
<comment type="caution">
    <text evidence="1">The sequence shown here is derived from an EMBL/GenBank/DDBJ whole genome shotgun (WGS) entry which is preliminary data.</text>
</comment>
<dbReference type="RefSeq" id="WP_106123102.1">
    <property type="nucleotide sequence ID" value="NZ_PVTY01000009.1"/>
</dbReference>
<dbReference type="AlphaFoldDB" id="A0A2T0YJ01"/>
<keyword evidence="2" id="KW-1185">Reference proteome</keyword>
<dbReference type="OrthoDB" id="4966079at2"/>
<organism evidence="1 2">
    <name type="scientific">Nesterenkonia sandarakina</name>
    <dbReference type="NCBI Taxonomy" id="272918"/>
    <lineage>
        <taxon>Bacteria</taxon>
        <taxon>Bacillati</taxon>
        <taxon>Actinomycetota</taxon>
        <taxon>Actinomycetes</taxon>
        <taxon>Micrococcales</taxon>
        <taxon>Micrococcaceae</taxon>
        <taxon>Nesterenkonia</taxon>
    </lineage>
</organism>
<evidence type="ECO:0000313" key="1">
    <source>
        <dbReference type="EMBL" id="PRZ15184.1"/>
    </source>
</evidence>